<keyword evidence="2" id="KW-0539">Nucleus</keyword>
<dbReference type="Pfam" id="PF08698">
    <property type="entry name" value="Fcf2"/>
    <property type="match status" value="1"/>
</dbReference>
<evidence type="ECO:0000259" key="4">
    <source>
        <dbReference type="Pfam" id="PF08698"/>
    </source>
</evidence>
<keyword evidence="5" id="KW-1185">Reference proteome</keyword>
<organism evidence="5 6">
    <name type="scientific">Ditylenchus dipsaci</name>
    <dbReference type="NCBI Taxonomy" id="166011"/>
    <lineage>
        <taxon>Eukaryota</taxon>
        <taxon>Metazoa</taxon>
        <taxon>Ecdysozoa</taxon>
        <taxon>Nematoda</taxon>
        <taxon>Chromadorea</taxon>
        <taxon>Rhabditida</taxon>
        <taxon>Tylenchina</taxon>
        <taxon>Tylenchomorpha</taxon>
        <taxon>Sphaerularioidea</taxon>
        <taxon>Anguinidae</taxon>
        <taxon>Anguininae</taxon>
        <taxon>Ditylenchus</taxon>
    </lineage>
</organism>
<comment type="subcellular location">
    <subcellularLocation>
        <location evidence="1">Nucleus</location>
        <location evidence="1">Nucleolus</location>
    </subcellularLocation>
</comment>
<dbReference type="WBParaSite" id="jg6112">
    <property type="protein sequence ID" value="jg6112"/>
    <property type="gene ID" value="jg6112"/>
</dbReference>
<evidence type="ECO:0000256" key="3">
    <source>
        <dbReference type="SAM" id="MobiDB-lite"/>
    </source>
</evidence>
<sequence>MSSSVRKIHSIADVSSSSDGSSSDSESKARAKTGHKKIKPILKISFRCRPKNTEENPCEDQLFFLDAAGGDSFDAARAKNLEIPTKTSERDLLWCNQKIDAKSEVAKMLANAVIKPDFEKLSVEEANRKSNTRLKRDRKIERERTKGKGWSDMPATELTDERRHDLELIQMRDALDPKTHYRRADRDVLPKYFEVGKIVEGKADYYSSRMTKKERKRTIAEELMNDHELIAKNRRRYEEIMKTKALTRRGAFQKRGFISKRSQRKKQGTKK</sequence>
<evidence type="ECO:0000256" key="2">
    <source>
        <dbReference type="ARBA" id="ARBA00023242"/>
    </source>
</evidence>
<dbReference type="GO" id="GO:0005730">
    <property type="term" value="C:nucleolus"/>
    <property type="evidence" value="ECO:0007669"/>
    <property type="project" value="UniProtKB-SubCell"/>
</dbReference>
<accession>A0A915EFF7</accession>
<evidence type="ECO:0000313" key="5">
    <source>
        <dbReference type="Proteomes" id="UP000887574"/>
    </source>
</evidence>
<proteinExistence type="predicted"/>
<dbReference type="InterPro" id="IPR014810">
    <property type="entry name" value="Fcf2_C"/>
</dbReference>
<dbReference type="GO" id="GO:0006396">
    <property type="term" value="P:RNA processing"/>
    <property type="evidence" value="ECO:0007669"/>
    <property type="project" value="TreeGrafter"/>
</dbReference>
<dbReference type="GO" id="GO:0003723">
    <property type="term" value="F:RNA binding"/>
    <property type="evidence" value="ECO:0007669"/>
    <property type="project" value="TreeGrafter"/>
</dbReference>
<dbReference type="PANTHER" id="PTHR21686">
    <property type="entry name" value="DEOXYNUCLEOTIDYLTRANSFERASE TERMINAL-INTERACTING PROTEIN 2"/>
    <property type="match status" value="1"/>
</dbReference>
<protein>
    <submittedName>
        <fullName evidence="6">Fcf2 pre-rRNA processing C-terminal domain-containing protein</fullName>
    </submittedName>
</protein>
<dbReference type="AlphaFoldDB" id="A0A915EFF7"/>
<dbReference type="PANTHER" id="PTHR21686:SF12">
    <property type="entry name" value="DEOXYNUCLEOTIDYLTRANSFERASE TERMINAL-INTERACTING PROTEIN 2"/>
    <property type="match status" value="1"/>
</dbReference>
<feature type="compositionally biased region" description="Basic residues" evidence="3">
    <location>
        <begin position="257"/>
        <end position="271"/>
    </location>
</feature>
<feature type="domain" description="Fcf2 pre-rRNA processing C-terminal" evidence="4">
    <location>
        <begin position="143"/>
        <end position="235"/>
    </location>
</feature>
<dbReference type="InterPro" id="IPR039883">
    <property type="entry name" value="Fcf2/DNTTIP2"/>
</dbReference>
<evidence type="ECO:0000313" key="6">
    <source>
        <dbReference type="WBParaSite" id="jg6112"/>
    </source>
</evidence>
<feature type="region of interest" description="Disordered" evidence="3">
    <location>
        <begin position="1"/>
        <end position="36"/>
    </location>
</feature>
<reference evidence="6" key="1">
    <citation type="submission" date="2022-11" db="UniProtKB">
        <authorList>
            <consortium name="WormBaseParasite"/>
        </authorList>
    </citation>
    <scope>IDENTIFICATION</scope>
</reference>
<name>A0A915EFF7_9BILA</name>
<feature type="region of interest" description="Disordered" evidence="3">
    <location>
        <begin position="252"/>
        <end position="271"/>
    </location>
</feature>
<feature type="compositionally biased region" description="Low complexity" evidence="3">
    <location>
        <begin position="11"/>
        <end position="24"/>
    </location>
</feature>
<evidence type="ECO:0000256" key="1">
    <source>
        <dbReference type="ARBA" id="ARBA00004604"/>
    </source>
</evidence>
<dbReference type="Proteomes" id="UP000887574">
    <property type="component" value="Unplaced"/>
</dbReference>